<dbReference type="InterPro" id="IPR002316">
    <property type="entry name" value="Pro-tRNA-ligase_IIa"/>
</dbReference>
<comment type="function">
    <text evidence="10">Catalyzes the attachment of proline to tRNA(Pro) in a two-step reaction: proline is first activated by ATP to form Pro-AMP and then transferred to the acceptor end of tRNA(Pro). As ProRS can inadvertently accommodate and process non-cognate amino acids such as alanine and cysteine, to avoid such errors it has two additional distinct editing activities against alanine. One activity is designated as 'pretransfer' editing and involves the tRNA(Pro)-independent hydrolysis of activated Ala-AMP. The other activity is designated 'posttransfer' editing and involves deacylation of mischarged Ala-tRNA(Pro). The misacylated Cys-tRNA(Pro) is not edited by ProRS.</text>
</comment>
<evidence type="ECO:0000313" key="12">
    <source>
        <dbReference type="EMBL" id="MEM5537494.1"/>
    </source>
</evidence>
<comment type="catalytic activity">
    <reaction evidence="9 10">
        <text>tRNA(Pro) + L-proline + ATP = L-prolyl-tRNA(Pro) + AMP + diphosphate</text>
        <dbReference type="Rhea" id="RHEA:14305"/>
        <dbReference type="Rhea" id="RHEA-COMP:9700"/>
        <dbReference type="Rhea" id="RHEA-COMP:9702"/>
        <dbReference type="ChEBI" id="CHEBI:30616"/>
        <dbReference type="ChEBI" id="CHEBI:33019"/>
        <dbReference type="ChEBI" id="CHEBI:60039"/>
        <dbReference type="ChEBI" id="CHEBI:78442"/>
        <dbReference type="ChEBI" id="CHEBI:78532"/>
        <dbReference type="ChEBI" id="CHEBI:456215"/>
        <dbReference type="EC" id="6.1.1.15"/>
    </reaction>
</comment>
<dbReference type="InterPro" id="IPR006195">
    <property type="entry name" value="aa-tRNA-synth_II"/>
</dbReference>
<dbReference type="Proteomes" id="UP001449225">
    <property type="component" value="Unassembled WGS sequence"/>
</dbReference>
<protein>
    <recommendedName>
        <fullName evidence="10">Proline--tRNA ligase</fullName>
        <ecNumber evidence="10">6.1.1.15</ecNumber>
    </recommendedName>
    <alternativeName>
        <fullName evidence="10">Prolyl-tRNA synthetase</fullName>
        <shortName evidence="10">ProRS</shortName>
    </alternativeName>
</protein>
<dbReference type="InterPro" id="IPR002314">
    <property type="entry name" value="aa-tRNA-synt_IIb"/>
</dbReference>
<accession>A0ABU9TUV6</accession>
<sequence>MRTSQYLISTVKETPSDAEVISHQLMLRAGMIRKVASGLYSWLPLGLRALRKVERIVREEMDKSGAMEVLMPAIQPAELWEESGRWEMYGPELLRVKDRHNREFCVGPTHEEVITDLIRREIKSYKQLPANFYQIQTKFRDEIRPRFGVMRSREFIMKDAYSFHVGTESLQQTYDLMYQTYSAIFNRLGLNFRPVLADTGSIGGATSHEFHVLAESGEDDIAFSNVSDYAANVELAEALSPEGDLAAPTLEMTLVDTPNAKTIDELVTQFDVAIEKTVKTLFVVASEQCEADFVALLVRGDHELNEIKAEKLPEVAEPLAFADEAQIRDLIGAGPGSLGPVGLTIPVIADRTVAKTSDFSAGANIEGKHYFGINWNRDVELPQVADIRNVIEGDPSPCGEGSIEIKRGIEVGHIFQLGQKYSEALEAKVLDQNGKSVVMDMGCYGIGVSRVIAATIEQNHDESGIIWPESIAPFHIALIPLQYDKSDEVKALTDQMYQDLQQAGYDVILDDRDKKTSPGVKFADMDLMGIPHRVVISPRGLEAGTLEYKGRRDTDKQDVKVEDLMSLLAERINL</sequence>
<dbReference type="EC" id="6.1.1.15" evidence="10"/>
<dbReference type="InterPro" id="IPR004154">
    <property type="entry name" value="Anticodon-bd"/>
</dbReference>
<dbReference type="CDD" id="cd04334">
    <property type="entry name" value="ProRS-INS"/>
    <property type="match status" value="1"/>
</dbReference>
<dbReference type="Gene3D" id="3.40.50.800">
    <property type="entry name" value="Anticodon-binding domain"/>
    <property type="match status" value="1"/>
</dbReference>
<evidence type="ECO:0000259" key="11">
    <source>
        <dbReference type="PROSITE" id="PS50862"/>
    </source>
</evidence>
<dbReference type="PANTHER" id="PTHR42753">
    <property type="entry name" value="MITOCHONDRIAL RIBOSOME PROTEIN L39/PROLYL-TRNA LIGASE FAMILY MEMBER"/>
    <property type="match status" value="1"/>
</dbReference>
<dbReference type="RefSeq" id="WP_339891874.1">
    <property type="nucleotide sequence ID" value="NZ_CAXBCE010000032.1"/>
</dbReference>
<comment type="subunit">
    <text evidence="2 10">Homodimer.</text>
</comment>
<dbReference type="GO" id="GO:0004827">
    <property type="term" value="F:proline-tRNA ligase activity"/>
    <property type="evidence" value="ECO:0007669"/>
    <property type="project" value="UniProtKB-EC"/>
</dbReference>
<evidence type="ECO:0000256" key="6">
    <source>
        <dbReference type="ARBA" id="ARBA00022840"/>
    </source>
</evidence>
<dbReference type="InterPro" id="IPR045864">
    <property type="entry name" value="aa-tRNA-synth_II/BPL/LPL"/>
</dbReference>
<dbReference type="EMBL" id="JBBMRA010000015">
    <property type="protein sequence ID" value="MEM5537494.1"/>
    <property type="molecule type" value="Genomic_DNA"/>
</dbReference>
<keyword evidence="7 10" id="KW-0648">Protein biosynthesis</keyword>
<dbReference type="SUPFAM" id="SSF55681">
    <property type="entry name" value="Class II aaRS and biotin synthetases"/>
    <property type="match status" value="1"/>
</dbReference>
<dbReference type="Gene3D" id="3.90.960.10">
    <property type="entry name" value="YbaK/aminoacyl-tRNA synthetase-associated domain"/>
    <property type="match status" value="1"/>
</dbReference>
<evidence type="ECO:0000256" key="4">
    <source>
        <dbReference type="ARBA" id="ARBA00022598"/>
    </source>
</evidence>
<evidence type="ECO:0000256" key="5">
    <source>
        <dbReference type="ARBA" id="ARBA00022741"/>
    </source>
</evidence>
<dbReference type="InterPro" id="IPR033730">
    <property type="entry name" value="ProRS_core_prok"/>
</dbReference>
<evidence type="ECO:0000256" key="1">
    <source>
        <dbReference type="ARBA" id="ARBA00004496"/>
    </source>
</evidence>
<keyword evidence="3 10" id="KW-0963">Cytoplasm</keyword>
<proteinExistence type="inferred from homology"/>
<dbReference type="SUPFAM" id="SSF55826">
    <property type="entry name" value="YbaK/ProRS associated domain"/>
    <property type="match status" value="1"/>
</dbReference>
<dbReference type="Pfam" id="PF04073">
    <property type="entry name" value="tRNA_edit"/>
    <property type="match status" value="1"/>
</dbReference>
<dbReference type="PRINTS" id="PR01046">
    <property type="entry name" value="TRNASYNTHPRO"/>
</dbReference>
<evidence type="ECO:0000313" key="13">
    <source>
        <dbReference type="Proteomes" id="UP001449225"/>
    </source>
</evidence>
<dbReference type="InterPro" id="IPR050062">
    <property type="entry name" value="Pro-tRNA_synthetase"/>
</dbReference>
<dbReference type="Pfam" id="PF00587">
    <property type="entry name" value="tRNA-synt_2b"/>
    <property type="match status" value="1"/>
</dbReference>
<evidence type="ECO:0000256" key="8">
    <source>
        <dbReference type="ARBA" id="ARBA00023146"/>
    </source>
</evidence>
<gene>
    <name evidence="10" type="primary">proS</name>
    <name evidence="12" type="ORF">WNY58_13975</name>
</gene>
<comment type="caution">
    <text evidence="12">The sequence shown here is derived from an EMBL/GenBank/DDBJ whole genome shotgun (WGS) entry which is preliminary data.</text>
</comment>
<dbReference type="InterPro" id="IPR036754">
    <property type="entry name" value="YbaK/aa-tRNA-synt-asso_dom_sf"/>
</dbReference>
<dbReference type="PROSITE" id="PS50862">
    <property type="entry name" value="AA_TRNA_LIGASE_II"/>
    <property type="match status" value="1"/>
</dbReference>
<keyword evidence="4 10" id="KW-0436">Ligase</keyword>
<evidence type="ECO:0000256" key="3">
    <source>
        <dbReference type="ARBA" id="ARBA00022490"/>
    </source>
</evidence>
<keyword evidence="13" id="KW-1185">Reference proteome</keyword>
<dbReference type="NCBIfam" id="NF006625">
    <property type="entry name" value="PRK09194.1"/>
    <property type="match status" value="1"/>
</dbReference>
<dbReference type="CDD" id="cd00779">
    <property type="entry name" value="ProRS_core_prok"/>
    <property type="match status" value="1"/>
</dbReference>
<dbReference type="Gene3D" id="3.30.930.10">
    <property type="entry name" value="Bira Bifunctional Protein, Domain 2"/>
    <property type="match status" value="2"/>
</dbReference>
<dbReference type="InterPro" id="IPR004500">
    <property type="entry name" value="Pro-tRNA-synth_IIa_bac-type"/>
</dbReference>
<comment type="similarity">
    <text evidence="10">Belongs to the class-II aminoacyl-tRNA synthetase family. ProS type 1 subfamily.</text>
</comment>
<dbReference type="PIRSF" id="PIRSF001535">
    <property type="entry name" value="ProRS_1"/>
    <property type="match status" value="1"/>
</dbReference>
<dbReference type="SUPFAM" id="SSF52954">
    <property type="entry name" value="Class II aaRS ABD-related"/>
    <property type="match status" value="1"/>
</dbReference>
<keyword evidence="8 10" id="KW-0030">Aminoacyl-tRNA synthetase</keyword>
<reference evidence="12 13" key="1">
    <citation type="submission" date="2024-03" db="EMBL/GenBank/DDBJ databases">
        <title>Community enrichment and isolation of bacterial strains for fucoidan degradation.</title>
        <authorList>
            <person name="Sichert A."/>
        </authorList>
    </citation>
    <scope>NUCLEOTIDE SEQUENCE [LARGE SCALE GENOMIC DNA]</scope>
    <source>
        <strain evidence="12 13">AS76</strain>
    </source>
</reference>
<keyword evidence="6 10" id="KW-0067">ATP-binding</keyword>
<dbReference type="InterPro" id="IPR044140">
    <property type="entry name" value="ProRS_anticodon_short"/>
</dbReference>
<name>A0ABU9TUV6_9GAMM</name>
<comment type="domain">
    <text evidence="10">Consists of three domains: the N-terminal catalytic domain, the editing domain and the C-terminal anticodon-binding domain.</text>
</comment>
<organism evidence="12 13">
    <name type="scientific">Neptuniibacter pectenicola</name>
    <dbReference type="NCBI Taxonomy" id="1806669"/>
    <lineage>
        <taxon>Bacteria</taxon>
        <taxon>Pseudomonadati</taxon>
        <taxon>Pseudomonadota</taxon>
        <taxon>Gammaproteobacteria</taxon>
        <taxon>Oceanospirillales</taxon>
        <taxon>Oceanospirillaceae</taxon>
        <taxon>Neptuniibacter</taxon>
    </lineage>
</organism>
<evidence type="ECO:0000256" key="2">
    <source>
        <dbReference type="ARBA" id="ARBA00011738"/>
    </source>
</evidence>
<dbReference type="InterPro" id="IPR007214">
    <property type="entry name" value="YbaK/aa-tRNA-synth-assoc-dom"/>
</dbReference>
<comment type="subcellular location">
    <subcellularLocation>
        <location evidence="1 10">Cytoplasm</location>
    </subcellularLocation>
</comment>
<dbReference type="PANTHER" id="PTHR42753:SF2">
    <property type="entry name" value="PROLINE--TRNA LIGASE"/>
    <property type="match status" value="1"/>
</dbReference>
<dbReference type="Pfam" id="PF03129">
    <property type="entry name" value="HGTP_anticodon"/>
    <property type="match status" value="1"/>
</dbReference>
<dbReference type="InterPro" id="IPR036621">
    <property type="entry name" value="Anticodon-bd_dom_sf"/>
</dbReference>
<dbReference type="NCBIfam" id="TIGR00409">
    <property type="entry name" value="proS_fam_II"/>
    <property type="match status" value="1"/>
</dbReference>
<evidence type="ECO:0000256" key="7">
    <source>
        <dbReference type="ARBA" id="ARBA00022917"/>
    </source>
</evidence>
<dbReference type="HAMAP" id="MF_01569">
    <property type="entry name" value="Pro_tRNA_synth_type1"/>
    <property type="match status" value="1"/>
</dbReference>
<evidence type="ECO:0000256" key="9">
    <source>
        <dbReference type="ARBA" id="ARBA00047671"/>
    </source>
</evidence>
<keyword evidence="5 10" id="KW-0547">Nucleotide-binding</keyword>
<feature type="domain" description="Aminoacyl-transfer RNA synthetases class-II family profile" evidence="11">
    <location>
        <begin position="33"/>
        <end position="468"/>
    </location>
</feature>
<evidence type="ECO:0000256" key="10">
    <source>
        <dbReference type="HAMAP-Rule" id="MF_01569"/>
    </source>
</evidence>
<dbReference type="InterPro" id="IPR023717">
    <property type="entry name" value="Pro-tRNA-Synthase_IIa_type1"/>
</dbReference>
<dbReference type="CDD" id="cd00861">
    <property type="entry name" value="ProRS_anticodon_short"/>
    <property type="match status" value="1"/>
</dbReference>